<reference evidence="2" key="1">
    <citation type="submission" date="2016-12" db="EMBL/GenBank/DDBJ databases">
        <title>Genome sequence of Streptomyces antioxidans MUSC 164.</title>
        <authorList>
            <person name="Lee L.-H."/>
            <person name="Ser H.-L."/>
        </authorList>
    </citation>
    <scope>NUCLEOTIDE SEQUENCE [LARGE SCALE GENOMIC DNA]</scope>
    <source>
        <strain evidence="2">MUSC 164</strain>
    </source>
</reference>
<feature type="non-terminal residue" evidence="2">
    <location>
        <position position="106"/>
    </location>
</feature>
<feature type="compositionally biased region" description="Low complexity" evidence="1">
    <location>
        <begin position="47"/>
        <end position="73"/>
    </location>
</feature>
<dbReference type="EMBL" id="LAKD02000102">
    <property type="protein sequence ID" value="OPF72714.1"/>
    <property type="molecule type" value="Genomic_DNA"/>
</dbReference>
<feature type="compositionally biased region" description="Pro residues" evidence="1">
    <location>
        <begin position="80"/>
        <end position="89"/>
    </location>
</feature>
<comment type="caution">
    <text evidence="2">The sequence shown here is derived from an EMBL/GenBank/DDBJ whole genome shotgun (WGS) entry which is preliminary data.</text>
</comment>
<evidence type="ECO:0000256" key="1">
    <source>
        <dbReference type="SAM" id="MobiDB-lite"/>
    </source>
</evidence>
<accession>A0A1V4CXC6</accession>
<feature type="region of interest" description="Disordered" evidence="1">
    <location>
        <begin position="1"/>
        <end position="106"/>
    </location>
</feature>
<proteinExistence type="predicted"/>
<dbReference type="Proteomes" id="UP000033615">
    <property type="component" value="Unassembled WGS sequence"/>
</dbReference>
<organism evidence="2 3">
    <name type="scientific">Streptomyces antioxidans</name>
    <dbReference type="NCBI Taxonomy" id="1507734"/>
    <lineage>
        <taxon>Bacteria</taxon>
        <taxon>Bacillati</taxon>
        <taxon>Actinomycetota</taxon>
        <taxon>Actinomycetes</taxon>
        <taxon>Kitasatosporales</taxon>
        <taxon>Streptomycetaceae</taxon>
        <taxon>Streptomyces</taxon>
    </lineage>
</organism>
<evidence type="ECO:0000313" key="2">
    <source>
        <dbReference type="EMBL" id="OPF72714.1"/>
    </source>
</evidence>
<evidence type="ECO:0000313" key="3">
    <source>
        <dbReference type="Proteomes" id="UP000033615"/>
    </source>
</evidence>
<feature type="compositionally biased region" description="Basic and acidic residues" evidence="1">
    <location>
        <begin position="1"/>
        <end position="16"/>
    </location>
</feature>
<gene>
    <name evidence="2" type="ORF">VT50_0231065</name>
</gene>
<dbReference type="AlphaFoldDB" id="A0A1V4CXC6"/>
<keyword evidence="3" id="KW-1185">Reference proteome</keyword>
<protein>
    <submittedName>
        <fullName evidence="2">Uncharacterized protein</fullName>
    </submittedName>
</protein>
<name>A0A1V4CXC6_9ACTN</name>
<sequence>MADQHDPPEPQDEQRRSGPPRQPEPLDRDPWAPPAQRVAMEKKTAGDKAAGNKAAGASGAADADVADKAVGAAEQNTSAPRPPAAPAPRPRVAEQPTLTSHPAMPG</sequence>